<name>A0A1X7V7U5_AMPQE</name>
<dbReference type="EnsemblMetazoa" id="Aqu2.1.36360_001">
    <property type="protein sequence ID" value="Aqu2.1.36360_001"/>
    <property type="gene ID" value="Aqu2.1.36360"/>
</dbReference>
<reference evidence="1" key="1">
    <citation type="submission" date="2017-05" db="UniProtKB">
        <authorList>
            <consortium name="EnsemblMetazoa"/>
        </authorList>
    </citation>
    <scope>IDENTIFICATION</scope>
</reference>
<sequence length="125" mass="14236">MEVYVCAKDLECQSWVWLLEDCLAKSSKQVAVAADTLVAPSRRLVTRFINRTDSHTDLFADKDDEQGQTNAIKHTIFTGESPVCVPPRQLPKYYQEEAKQQLQQMLQRKVIEPSNCPWSSPVVLV</sequence>
<dbReference type="InterPro" id="IPR043502">
    <property type="entry name" value="DNA/RNA_pol_sf"/>
</dbReference>
<dbReference type="SUPFAM" id="SSF56672">
    <property type="entry name" value="DNA/RNA polymerases"/>
    <property type="match status" value="1"/>
</dbReference>
<dbReference type="Gene3D" id="3.10.10.10">
    <property type="entry name" value="HIV Type 1 Reverse Transcriptase, subunit A, domain 1"/>
    <property type="match status" value="1"/>
</dbReference>
<protein>
    <submittedName>
        <fullName evidence="1">Uncharacterized protein</fullName>
    </submittedName>
</protein>
<dbReference type="AlphaFoldDB" id="A0A1X7V7U5"/>
<evidence type="ECO:0000313" key="1">
    <source>
        <dbReference type="EnsemblMetazoa" id="Aqu2.1.36360_001"/>
    </source>
</evidence>
<proteinExistence type="predicted"/>
<organism evidence="1">
    <name type="scientific">Amphimedon queenslandica</name>
    <name type="common">Sponge</name>
    <dbReference type="NCBI Taxonomy" id="400682"/>
    <lineage>
        <taxon>Eukaryota</taxon>
        <taxon>Metazoa</taxon>
        <taxon>Porifera</taxon>
        <taxon>Demospongiae</taxon>
        <taxon>Heteroscleromorpha</taxon>
        <taxon>Haplosclerida</taxon>
        <taxon>Niphatidae</taxon>
        <taxon>Amphimedon</taxon>
    </lineage>
</organism>
<accession>A0A1X7V7U5</accession>
<dbReference type="InParanoid" id="A0A1X7V7U5"/>